<dbReference type="STRING" id="1168035.SAMN05444280_13043"/>
<evidence type="ECO:0000313" key="3">
    <source>
        <dbReference type="EMBL" id="SHJ79050.1"/>
    </source>
</evidence>
<dbReference type="AlphaFoldDB" id="A0A1M6M6M2"/>
<keyword evidence="4" id="KW-1185">Reference proteome</keyword>
<dbReference type="Pfam" id="PF14717">
    <property type="entry name" value="DUF4465"/>
    <property type="match status" value="1"/>
</dbReference>
<dbReference type="Gene3D" id="2.60.120.1350">
    <property type="entry name" value="Protein of unknown function DUF4465"/>
    <property type="match status" value="1"/>
</dbReference>
<dbReference type="NCBIfam" id="TIGR04183">
    <property type="entry name" value="Por_Secre_tail"/>
    <property type="match status" value="1"/>
</dbReference>
<dbReference type="Proteomes" id="UP000184050">
    <property type="component" value="Unassembled WGS sequence"/>
</dbReference>
<dbReference type="Pfam" id="PF18962">
    <property type="entry name" value="Por_Secre_tail"/>
    <property type="match status" value="1"/>
</dbReference>
<name>A0A1M6M6M2_9BACT</name>
<dbReference type="EMBL" id="FQZE01000030">
    <property type="protein sequence ID" value="SHJ79050.1"/>
    <property type="molecule type" value="Genomic_DNA"/>
</dbReference>
<dbReference type="InterPro" id="IPR027828">
    <property type="entry name" value="DUF4465"/>
</dbReference>
<proteinExistence type="predicted"/>
<accession>A0A1M6M6M2</accession>
<evidence type="ECO:0000313" key="4">
    <source>
        <dbReference type="Proteomes" id="UP000184050"/>
    </source>
</evidence>
<gene>
    <name evidence="3" type="ORF">SAMN05444280_13043</name>
</gene>
<feature type="chain" id="PRO_5013336835" evidence="1">
    <location>
        <begin position="20"/>
        <end position="324"/>
    </location>
</feature>
<reference evidence="3 4" key="1">
    <citation type="submission" date="2016-11" db="EMBL/GenBank/DDBJ databases">
        <authorList>
            <person name="Jaros S."/>
            <person name="Januszkiewicz K."/>
            <person name="Wedrychowicz H."/>
        </authorList>
    </citation>
    <scope>NUCLEOTIDE SEQUENCE [LARGE SCALE GENOMIC DNA]</scope>
    <source>
        <strain evidence="3 4">DSM 27063</strain>
    </source>
</reference>
<feature type="domain" description="Secretion system C-terminal sorting" evidence="2">
    <location>
        <begin position="252"/>
        <end position="321"/>
    </location>
</feature>
<protein>
    <submittedName>
        <fullName evidence="3">Por secretion system C-terminal sorting domain-containing protein</fullName>
    </submittedName>
</protein>
<evidence type="ECO:0000256" key="1">
    <source>
        <dbReference type="SAM" id="SignalP"/>
    </source>
</evidence>
<dbReference type="InterPro" id="IPR026444">
    <property type="entry name" value="Secre_tail"/>
</dbReference>
<organism evidence="3 4">
    <name type="scientific">Tangfeifania diversioriginum</name>
    <dbReference type="NCBI Taxonomy" id="1168035"/>
    <lineage>
        <taxon>Bacteria</taxon>
        <taxon>Pseudomonadati</taxon>
        <taxon>Bacteroidota</taxon>
        <taxon>Bacteroidia</taxon>
        <taxon>Marinilabiliales</taxon>
        <taxon>Prolixibacteraceae</taxon>
        <taxon>Tangfeifania</taxon>
    </lineage>
</organism>
<keyword evidence="1" id="KW-0732">Signal</keyword>
<dbReference type="RefSeq" id="WP_175552556.1">
    <property type="nucleotide sequence ID" value="NZ_FQZE01000030.1"/>
</dbReference>
<sequence length="324" mass="35943">MKKIYLFLGLWVALLSANAQTVATFDDVVLESGSWYNGSDGAGGFNSGGFWFPNDYNAEYQSWSGFSVSNMTDTVTPGYENQYSAIPGGGVSGSENYAVAYFPGTLKMEFDSAVDITGFNVTNSTYAYLAMRDGGVNGFAKQFGGADGTDPDYLKLLAWGVNEWGNSTDTVEFFLADYRFENSDEDYQVNTWEWMNLSGLGKVTELHFSMESTDMSEWGLNTPAYFCIDNFTMAKLTSSGILVNKKNQALNVYPNPVNNFIQVELPEKIEMVVLTDLSGKIFYREKVENETNIRISGLGNYPPGMYLLKVKNAKGYSVKKILKN</sequence>
<feature type="signal peptide" evidence="1">
    <location>
        <begin position="1"/>
        <end position="19"/>
    </location>
</feature>
<evidence type="ECO:0000259" key="2">
    <source>
        <dbReference type="Pfam" id="PF18962"/>
    </source>
</evidence>